<evidence type="ECO:0000313" key="2">
    <source>
        <dbReference type="EMBL" id="VFT86965.1"/>
    </source>
</evidence>
<evidence type="ECO:0000313" key="1">
    <source>
        <dbReference type="EMBL" id="KAF0699337.1"/>
    </source>
</evidence>
<reference evidence="1" key="2">
    <citation type="submission" date="2019-06" db="EMBL/GenBank/DDBJ databases">
        <title>Genomics analysis of Aphanomyces spp. identifies a new class of oomycete effector associated with host adaptation.</title>
        <authorList>
            <person name="Gaulin E."/>
        </authorList>
    </citation>
    <scope>NUCLEOTIDE SEQUENCE</scope>
    <source>
        <strain evidence="1">CBS 578.67</strain>
    </source>
</reference>
<gene>
    <name evidence="2" type="primary">Aste57867_10089</name>
    <name evidence="1" type="ORF">As57867_010050</name>
    <name evidence="2" type="ORF">ASTE57867_10089</name>
</gene>
<dbReference type="OrthoDB" id="94870at2759"/>
<keyword evidence="3" id="KW-1185">Reference proteome</keyword>
<evidence type="ECO:0000313" key="3">
    <source>
        <dbReference type="Proteomes" id="UP000332933"/>
    </source>
</evidence>
<dbReference type="AlphaFoldDB" id="A0A485KQ71"/>
<protein>
    <submittedName>
        <fullName evidence="2">Aste57867_10089 protein</fullName>
    </submittedName>
</protein>
<dbReference type="Proteomes" id="UP000332933">
    <property type="component" value="Unassembled WGS sequence"/>
</dbReference>
<organism evidence="2 3">
    <name type="scientific">Aphanomyces stellatus</name>
    <dbReference type="NCBI Taxonomy" id="120398"/>
    <lineage>
        <taxon>Eukaryota</taxon>
        <taxon>Sar</taxon>
        <taxon>Stramenopiles</taxon>
        <taxon>Oomycota</taxon>
        <taxon>Saprolegniomycetes</taxon>
        <taxon>Saprolegniales</taxon>
        <taxon>Verrucalvaceae</taxon>
        <taxon>Aphanomyces</taxon>
    </lineage>
</organism>
<dbReference type="EMBL" id="CAADRA010005205">
    <property type="protein sequence ID" value="VFT86965.1"/>
    <property type="molecule type" value="Genomic_DNA"/>
</dbReference>
<name>A0A485KQ71_9STRA</name>
<reference evidence="2 3" key="1">
    <citation type="submission" date="2019-03" db="EMBL/GenBank/DDBJ databases">
        <authorList>
            <person name="Gaulin E."/>
            <person name="Dumas B."/>
        </authorList>
    </citation>
    <scope>NUCLEOTIDE SEQUENCE [LARGE SCALE GENOMIC DNA]</scope>
    <source>
        <strain evidence="2">CBS 568.67</strain>
    </source>
</reference>
<sequence length="223" mass="24247">MASPETTALVRSIYDLMTDPPLTLPHVAFASQQPDDFFRAVVKSSSEGLPLSLWIESKRTKKQWQAIVSNMADHAAQGDLVLPVLVVVAALKRGLTDNSRPSNEPSDSTVDLCTDGGSVKLVLVLQACAGLEAKYAFELSAIDLPETHILKAIVADLQEEVRGFRDEMRALVASNQRMEKSLADVQASQASLGVGMGVDEVSDLVVDVTPKETKKRRKANYLR</sequence>
<accession>A0A485KQ71</accession>
<proteinExistence type="predicted"/>
<dbReference type="EMBL" id="VJMH01005184">
    <property type="protein sequence ID" value="KAF0699337.1"/>
    <property type="molecule type" value="Genomic_DNA"/>
</dbReference>